<dbReference type="SUPFAM" id="SSF75005">
    <property type="entry name" value="Arabinanase/levansucrase/invertase"/>
    <property type="match status" value="1"/>
</dbReference>
<evidence type="ECO:0000256" key="3">
    <source>
        <dbReference type="ARBA" id="ARBA00023295"/>
    </source>
</evidence>
<dbReference type="Pfam" id="PF04616">
    <property type="entry name" value="Glyco_hydro_43"/>
    <property type="match status" value="1"/>
</dbReference>
<feature type="domain" description="Beta-xylosidase C-terminal Concanavalin A-like" evidence="6">
    <location>
        <begin position="401"/>
        <end position="585"/>
    </location>
</feature>
<evidence type="ECO:0000256" key="1">
    <source>
        <dbReference type="ARBA" id="ARBA00009865"/>
    </source>
</evidence>
<dbReference type="EMBL" id="PDWN01000011">
    <property type="protein sequence ID" value="KAF1693528.1"/>
    <property type="molecule type" value="Genomic_DNA"/>
</dbReference>
<dbReference type="SUPFAM" id="SSF49899">
    <property type="entry name" value="Concanavalin A-like lectins/glucanases"/>
    <property type="match status" value="1"/>
</dbReference>
<dbReference type="PANTHER" id="PTHR42812">
    <property type="entry name" value="BETA-XYLOSIDASE"/>
    <property type="match status" value="1"/>
</dbReference>
<feature type="chain" id="PRO_5045397127" evidence="5">
    <location>
        <begin position="26"/>
        <end position="589"/>
    </location>
</feature>
<comment type="caution">
    <text evidence="7">The sequence shown here is derived from an EMBL/GenBank/DDBJ whole genome shotgun (WGS) entry which is preliminary data.</text>
</comment>
<evidence type="ECO:0000256" key="2">
    <source>
        <dbReference type="ARBA" id="ARBA00022801"/>
    </source>
</evidence>
<keyword evidence="5" id="KW-0732">Signal</keyword>
<proteinExistence type="inferred from homology"/>
<feature type="signal peptide" evidence="5">
    <location>
        <begin position="1"/>
        <end position="25"/>
    </location>
</feature>
<reference evidence="7 8" key="1">
    <citation type="submission" date="2017-10" db="EMBL/GenBank/DDBJ databases">
        <title>Whole genome sequencing of members of genus Pseudoxanthomonas.</title>
        <authorList>
            <person name="Kumar S."/>
            <person name="Bansal K."/>
            <person name="Kaur A."/>
            <person name="Patil P."/>
            <person name="Sharma S."/>
            <person name="Patil P.B."/>
        </authorList>
    </citation>
    <scope>NUCLEOTIDE SEQUENCE [LARGE SCALE GENOMIC DNA]</scope>
    <source>
        <strain evidence="7 8">DSM 17801</strain>
    </source>
</reference>
<name>A0ABQ6Z5M4_9GAMM</name>
<dbReference type="GO" id="GO:0016787">
    <property type="term" value="F:hydrolase activity"/>
    <property type="evidence" value="ECO:0007669"/>
    <property type="project" value="UniProtKB-KW"/>
</dbReference>
<evidence type="ECO:0000313" key="7">
    <source>
        <dbReference type="EMBL" id="KAF1693528.1"/>
    </source>
</evidence>
<evidence type="ECO:0000259" key="6">
    <source>
        <dbReference type="Pfam" id="PF17851"/>
    </source>
</evidence>
<dbReference type="RefSeq" id="WP_162410845.1">
    <property type="nucleotide sequence ID" value="NZ_PDWN01000011.1"/>
</dbReference>
<keyword evidence="8" id="KW-1185">Reference proteome</keyword>
<protein>
    <submittedName>
        <fullName evidence="7">Glycoside hydrolase 43 family protein</fullName>
    </submittedName>
</protein>
<dbReference type="Gene3D" id="2.60.120.200">
    <property type="match status" value="1"/>
</dbReference>
<dbReference type="Gene3D" id="2.115.10.20">
    <property type="entry name" value="Glycosyl hydrolase domain, family 43"/>
    <property type="match status" value="1"/>
</dbReference>
<dbReference type="PANTHER" id="PTHR42812:SF12">
    <property type="entry name" value="BETA-XYLOSIDASE-RELATED"/>
    <property type="match status" value="1"/>
</dbReference>
<dbReference type="InterPro" id="IPR051795">
    <property type="entry name" value="Glycosyl_Hydrlase_43"/>
</dbReference>
<accession>A0ABQ6Z5M4</accession>
<evidence type="ECO:0000256" key="4">
    <source>
        <dbReference type="RuleBase" id="RU361187"/>
    </source>
</evidence>
<dbReference type="CDD" id="cd18617">
    <property type="entry name" value="GH43_XynB-like"/>
    <property type="match status" value="1"/>
</dbReference>
<dbReference type="InterPro" id="IPR041542">
    <property type="entry name" value="GH43_C2"/>
</dbReference>
<keyword evidence="3 4" id="KW-0326">Glycosidase</keyword>
<gene>
    <name evidence="7" type="ORF">CSC65_12055</name>
</gene>
<comment type="similarity">
    <text evidence="1 4">Belongs to the glycosyl hydrolase 43 family.</text>
</comment>
<keyword evidence="2 4" id="KW-0378">Hydrolase</keyword>
<organism evidence="7 8">
    <name type="scientific">Pseudoxanthomonas daejeonensis</name>
    <dbReference type="NCBI Taxonomy" id="266062"/>
    <lineage>
        <taxon>Bacteria</taxon>
        <taxon>Pseudomonadati</taxon>
        <taxon>Pseudomonadota</taxon>
        <taxon>Gammaproteobacteria</taxon>
        <taxon>Lysobacterales</taxon>
        <taxon>Lysobacteraceae</taxon>
        <taxon>Pseudoxanthomonas</taxon>
    </lineage>
</organism>
<dbReference type="InterPro" id="IPR013320">
    <property type="entry name" value="ConA-like_dom_sf"/>
</dbReference>
<sequence>MGRIRFASLATLLVLAWGHAPPSTAAAAGVQDAPLEASFDWFEYEGGDPADAKYTPGQGQFRNPVLKGFYPDPSVVRVGADYYMVNSTFGWFPGIPVFHSRDLVNWTQIGNAIDRVDQLDFGKHDLVNGVFAPAIEHHDGLFYIANTCFPSCGGNFVITARDPAGPWSDPVWLPDLAGGIDPSLFFDDDGRAWIVNNDLPEGGKERYPGHRAIWLQEFDAKALRTLGPRRVLLDGGVVPAEKPEYVEGPHLFKTDGWYYLTAAEGGTGEMHQQVVLRSREVTGPYVAWSENPVLTQRDLPRDRPLPITSAGHADFVQTQDGDWWAVFLGNRPYPPPGSRGSAGSHYVNTGRETFLMPVHWEDGWPRITAAGQRIPWVLDAPALPAGQAPVPTSGAFAIRVGFEGRQLPLDWITVRNPRESWYRLDGGALHLQARAVGLGERDNPSFLARRQQHQGALASTAVRFVPQRDGDTAGLAAFQNEDFWYLLAVTRENGMPMVVLDRRDGRRKDQPRTGTRLASAPLPAAAVDQPLYLRIRARGAEYDFEYATVEGQWQSLARDADGTLLSTSVAGGFTGAVFGLYAARQGATP</sequence>
<dbReference type="Proteomes" id="UP000788419">
    <property type="component" value="Unassembled WGS sequence"/>
</dbReference>
<evidence type="ECO:0000313" key="8">
    <source>
        <dbReference type="Proteomes" id="UP000788419"/>
    </source>
</evidence>
<evidence type="ECO:0000256" key="5">
    <source>
        <dbReference type="SAM" id="SignalP"/>
    </source>
</evidence>
<dbReference type="Pfam" id="PF17851">
    <property type="entry name" value="GH43_C2"/>
    <property type="match status" value="1"/>
</dbReference>
<dbReference type="InterPro" id="IPR023296">
    <property type="entry name" value="Glyco_hydro_beta-prop_sf"/>
</dbReference>
<dbReference type="InterPro" id="IPR006710">
    <property type="entry name" value="Glyco_hydro_43"/>
</dbReference>